<dbReference type="RefSeq" id="WP_379576254.1">
    <property type="nucleotide sequence ID" value="NZ_JBHUFV010000047.1"/>
</dbReference>
<name>A0ABW4T5T8_9ACTN</name>
<dbReference type="Gene3D" id="3.40.50.720">
    <property type="entry name" value="NAD(P)-binding Rossmann-like Domain"/>
    <property type="match status" value="1"/>
</dbReference>
<keyword evidence="2" id="KW-0560">Oxidoreductase</keyword>
<evidence type="ECO:0000256" key="1">
    <source>
        <dbReference type="ARBA" id="ARBA00022857"/>
    </source>
</evidence>
<organism evidence="5 6">
    <name type="scientific">Nonomuraea mangrovi</name>
    <dbReference type="NCBI Taxonomy" id="2316207"/>
    <lineage>
        <taxon>Bacteria</taxon>
        <taxon>Bacillati</taxon>
        <taxon>Actinomycetota</taxon>
        <taxon>Actinomycetes</taxon>
        <taxon>Streptosporangiales</taxon>
        <taxon>Streptosporangiaceae</taxon>
        <taxon>Nonomuraea</taxon>
    </lineage>
</organism>
<evidence type="ECO:0000259" key="3">
    <source>
        <dbReference type="Pfam" id="PF01113"/>
    </source>
</evidence>
<keyword evidence="6" id="KW-1185">Reference proteome</keyword>
<dbReference type="Proteomes" id="UP001597368">
    <property type="component" value="Unassembled WGS sequence"/>
</dbReference>
<dbReference type="SUPFAM" id="SSF51735">
    <property type="entry name" value="NAD(P)-binding Rossmann-fold domains"/>
    <property type="match status" value="1"/>
</dbReference>
<dbReference type="InterPro" id="IPR036291">
    <property type="entry name" value="NAD(P)-bd_dom_sf"/>
</dbReference>
<keyword evidence="1" id="KW-0521">NADP</keyword>
<dbReference type="InterPro" id="IPR000846">
    <property type="entry name" value="DapB_N"/>
</dbReference>
<reference evidence="6" key="1">
    <citation type="journal article" date="2019" name="Int. J. Syst. Evol. Microbiol.">
        <title>The Global Catalogue of Microorganisms (GCM) 10K type strain sequencing project: providing services to taxonomists for standard genome sequencing and annotation.</title>
        <authorList>
            <consortium name="The Broad Institute Genomics Platform"/>
            <consortium name="The Broad Institute Genome Sequencing Center for Infectious Disease"/>
            <person name="Wu L."/>
            <person name="Ma J."/>
        </authorList>
    </citation>
    <scope>NUCLEOTIDE SEQUENCE [LARGE SCALE GENOMIC DNA]</scope>
    <source>
        <strain evidence="6">ICMP 6774ER</strain>
    </source>
</reference>
<protein>
    <submittedName>
        <fullName evidence="5">Dihydrodipicolinate reductase</fullName>
    </submittedName>
</protein>
<gene>
    <name evidence="5" type="ORF">ACFSKW_32290</name>
</gene>
<dbReference type="InterPro" id="IPR045760">
    <property type="entry name" value="DAP_DH_C"/>
</dbReference>
<evidence type="ECO:0000313" key="6">
    <source>
        <dbReference type="Proteomes" id="UP001597368"/>
    </source>
</evidence>
<evidence type="ECO:0000313" key="5">
    <source>
        <dbReference type="EMBL" id="MFD1936161.1"/>
    </source>
</evidence>
<dbReference type="CDD" id="cd24146">
    <property type="entry name" value="nat-AmDH_N_like"/>
    <property type="match status" value="1"/>
</dbReference>
<dbReference type="EMBL" id="JBHUFV010000047">
    <property type="protein sequence ID" value="MFD1936161.1"/>
    <property type="molecule type" value="Genomic_DNA"/>
</dbReference>
<dbReference type="Pfam" id="PF01113">
    <property type="entry name" value="DapB_N"/>
    <property type="match status" value="1"/>
</dbReference>
<comment type="caution">
    <text evidence="5">The sequence shown here is derived from an EMBL/GenBank/DDBJ whole genome shotgun (WGS) entry which is preliminary data.</text>
</comment>
<feature type="domain" description="2,4-diaminopentanoate dehydrogenase C-terminal" evidence="4">
    <location>
        <begin position="147"/>
        <end position="345"/>
    </location>
</feature>
<evidence type="ECO:0000256" key="2">
    <source>
        <dbReference type="ARBA" id="ARBA00023002"/>
    </source>
</evidence>
<proteinExistence type="predicted"/>
<dbReference type="Pfam" id="PF19328">
    <property type="entry name" value="DAP_DH_C"/>
    <property type="match status" value="1"/>
</dbReference>
<sequence length="359" mass="39062">MPAQPPLRVIQWATGAVGRCALRSVLTRPEFELAGVLVYDPDKVGMDAGELVRMPETGVRCTDDVERIMALDADCVLHMPLPASYFGRDHTSDIETICALLASGKNVITTTGFVYPRSYGPGVVERIEQACKKGGTSLHGTGINPGFMSDFLPLALTGLSSRVDHIYVRESSDFRGHPSRQIVVDLVGFTRSAKDYTAAVRPYRAFQRSLFAESVQLVADALDVRLDEVEESDEFELATEEFEIAAGLVREGTVCASRWVFSGLVRGRPFMTIECVYKADATKVRRWPEPGFAIHIEGVPQMTVTVDEVSHGLAAAAARAVNNVPAVCAAPPGIRTMLDLPVPTGRHTVTRHRPSPAAR</sequence>
<accession>A0ABW4T5T8</accession>
<evidence type="ECO:0000259" key="4">
    <source>
        <dbReference type="Pfam" id="PF19328"/>
    </source>
</evidence>
<feature type="domain" description="Dihydrodipicolinate reductase N-terminal" evidence="3">
    <location>
        <begin position="13"/>
        <end position="113"/>
    </location>
</feature>